<keyword evidence="1" id="KW-0472">Membrane</keyword>
<gene>
    <name evidence="2" type="ORF">BLA29_000969</name>
</gene>
<protein>
    <submittedName>
        <fullName evidence="2">Uncharacterized protein</fullName>
    </submittedName>
</protein>
<keyword evidence="1" id="KW-1133">Transmembrane helix</keyword>
<evidence type="ECO:0000313" key="2">
    <source>
        <dbReference type="EMBL" id="OTF75308.1"/>
    </source>
</evidence>
<dbReference type="EMBL" id="MUJZ01042615">
    <property type="protein sequence ID" value="OTF75308.1"/>
    <property type="molecule type" value="Genomic_DNA"/>
</dbReference>
<dbReference type="Proteomes" id="UP000194236">
    <property type="component" value="Unassembled WGS sequence"/>
</dbReference>
<evidence type="ECO:0000313" key="3">
    <source>
        <dbReference type="Proteomes" id="UP000194236"/>
    </source>
</evidence>
<comment type="caution">
    <text evidence="2">The sequence shown here is derived from an EMBL/GenBank/DDBJ whole genome shotgun (WGS) entry which is preliminary data.</text>
</comment>
<organism evidence="2 3">
    <name type="scientific">Euroglyphus maynei</name>
    <name type="common">Mayne's house dust mite</name>
    <dbReference type="NCBI Taxonomy" id="6958"/>
    <lineage>
        <taxon>Eukaryota</taxon>
        <taxon>Metazoa</taxon>
        <taxon>Ecdysozoa</taxon>
        <taxon>Arthropoda</taxon>
        <taxon>Chelicerata</taxon>
        <taxon>Arachnida</taxon>
        <taxon>Acari</taxon>
        <taxon>Acariformes</taxon>
        <taxon>Sarcoptiformes</taxon>
        <taxon>Astigmata</taxon>
        <taxon>Psoroptidia</taxon>
        <taxon>Analgoidea</taxon>
        <taxon>Pyroglyphidae</taxon>
        <taxon>Pyroglyphinae</taxon>
        <taxon>Euroglyphus</taxon>
    </lineage>
</organism>
<evidence type="ECO:0000256" key="1">
    <source>
        <dbReference type="SAM" id="Phobius"/>
    </source>
</evidence>
<feature type="transmembrane region" description="Helical" evidence="1">
    <location>
        <begin position="12"/>
        <end position="31"/>
    </location>
</feature>
<proteinExistence type="predicted"/>
<keyword evidence="3" id="KW-1185">Reference proteome</keyword>
<sequence length="41" mass="4703">MEMMNNKIAIYYPQEVIVILIMIFALGSIMMNRIQVVNGSI</sequence>
<accession>A0A1Y3B5U3</accession>
<keyword evidence="1" id="KW-0812">Transmembrane</keyword>
<reference evidence="2 3" key="1">
    <citation type="submission" date="2017-03" db="EMBL/GenBank/DDBJ databases">
        <title>Genome Survey of Euroglyphus maynei.</title>
        <authorList>
            <person name="Arlian L.G."/>
            <person name="Morgan M.S."/>
            <person name="Rider S.D."/>
        </authorList>
    </citation>
    <scope>NUCLEOTIDE SEQUENCE [LARGE SCALE GENOMIC DNA]</scope>
    <source>
        <strain evidence="2">Arlian Lab</strain>
        <tissue evidence="2">Whole body</tissue>
    </source>
</reference>
<name>A0A1Y3B5U3_EURMA</name>
<dbReference type="AlphaFoldDB" id="A0A1Y3B5U3"/>